<evidence type="ECO:0000256" key="3">
    <source>
        <dbReference type="ARBA" id="ARBA00022989"/>
    </source>
</evidence>
<evidence type="ECO:0000313" key="9">
    <source>
        <dbReference type="Proteomes" id="UP000660611"/>
    </source>
</evidence>
<dbReference type="Pfam" id="PF01061">
    <property type="entry name" value="ABC2_membrane"/>
    <property type="match status" value="1"/>
</dbReference>
<protein>
    <recommendedName>
        <fullName evidence="7">ABC-2 type transporter transmembrane domain-containing protein</fullName>
    </recommendedName>
</protein>
<reference evidence="8" key="1">
    <citation type="submission" date="2021-01" db="EMBL/GenBank/DDBJ databases">
        <title>Whole genome shotgun sequence of Dactylosporangium siamense NBRC 106093.</title>
        <authorList>
            <person name="Komaki H."/>
            <person name="Tamura T."/>
        </authorList>
    </citation>
    <scope>NUCLEOTIDE SEQUENCE</scope>
    <source>
        <strain evidence="8">NBRC 106093</strain>
    </source>
</reference>
<feature type="transmembrane region" description="Helical" evidence="6">
    <location>
        <begin position="129"/>
        <end position="155"/>
    </location>
</feature>
<evidence type="ECO:0000256" key="2">
    <source>
        <dbReference type="ARBA" id="ARBA00022692"/>
    </source>
</evidence>
<dbReference type="AlphaFoldDB" id="A0A919PRE3"/>
<feature type="domain" description="ABC-2 type transporter transmembrane" evidence="7">
    <location>
        <begin position="4"/>
        <end position="208"/>
    </location>
</feature>
<feature type="transmembrane region" description="Helical" evidence="6">
    <location>
        <begin position="52"/>
        <end position="73"/>
    </location>
</feature>
<keyword evidence="5" id="KW-0046">Antibiotic resistance</keyword>
<evidence type="ECO:0000256" key="4">
    <source>
        <dbReference type="ARBA" id="ARBA00023136"/>
    </source>
</evidence>
<evidence type="ECO:0000259" key="7">
    <source>
        <dbReference type="Pfam" id="PF01061"/>
    </source>
</evidence>
<dbReference type="PANTHER" id="PTHR43229">
    <property type="entry name" value="NODULATION PROTEIN J"/>
    <property type="match status" value="1"/>
</dbReference>
<sequence length="248" mass="26311">MSRIAALARHNTVLRLRDPGQFLSYLVMPMVLMLALKPLFERAVTGGTTHIATGTLVIFSALALSIVGNSTLAERSWHTWDRLRCTRASIPELLVGKTLPAYGLLLLQQSILLAYGVTIIGAHPHDGRAYGLLLLGILVWGAALLAIGTALAAVVRSHGELSAACDVGALTLTTLGGAFIPVTMFPSWLQTLAPASPGYWSLSMLQHAMRGDTSGTLWRAAVLLGVGAIAAAFAYRRLATGWGRSTTL</sequence>
<dbReference type="GO" id="GO:0043190">
    <property type="term" value="C:ATP-binding cassette (ABC) transporter complex"/>
    <property type="evidence" value="ECO:0007669"/>
    <property type="project" value="InterPro"/>
</dbReference>
<evidence type="ECO:0000256" key="6">
    <source>
        <dbReference type="SAM" id="Phobius"/>
    </source>
</evidence>
<keyword evidence="4 6" id="KW-0472">Membrane</keyword>
<accession>A0A919PRE3</accession>
<dbReference type="GO" id="GO:0140359">
    <property type="term" value="F:ABC-type transporter activity"/>
    <property type="evidence" value="ECO:0007669"/>
    <property type="project" value="InterPro"/>
</dbReference>
<dbReference type="RefSeq" id="WP_203848846.1">
    <property type="nucleotide sequence ID" value="NZ_BAAAVW010000017.1"/>
</dbReference>
<feature type="transmembrane region" description="Helical" evidence="6">
    <location>
        <begin position="94"/>
        <end position="117"/>
    </location>
</feature>
<comment type="subcellular location">
    <subcellularLocation>
        <location evidence="1">Membrane</location>
        <topology evidence="1">Multi-pass membrane protein</topology>
    </subcellularLocation>
</comment>
<gene>
    <name evidence="8" type="ORF">Dsi01nite_051460</name>
</gene>
<evidence type="ECO:0000256" key="1">
    <source>
        <dbReference type="ARBA" id="ARBA00004141"/>
    </source>
</evidence>
<organism evidence="8 9">
    <name type="scientific">Dactylosporangium siamense</name>
    <dbReference type="NCBI Taxonomy" id="685454"/>
    <lineage>
        <taxon>Bacteria</taxon>
        <taxon>Bacillati</taxon>
        <taxon>Actinomycetota</taxon>
        <taxon>Actinomycetes</taxon>
        <taxon>Micromonosporales</taxon>
        <taxon>Micromonosporaceae</taxon>
        <taxon>Dactylosporangium</taxon>
    </lineage>
</organism>
<feature type="transmembrane region" description="Helical" evidence="6">
    <location>
        <begin position="167"/>
        <end position="189"/>
    </location>
</feature>
<evidence type="ECO:0000256" key="5">
    <source>
        <dbReference type="ARBA" id="ARBA00023251"/>
    </source>
</evidence>
<dbReference type="InterPro" id="IPR013525">
    <property type="entry name" value="ABC2_TM"/>
</dbReference>
<dbReference type="InterPro" id="IPR000412">
    <property type="entry name" value="ABC_2_transport"/>
</dbReference>
<feature type="transmembrane region" description="Helical" evidence="6">
    <location>
        <begin position="217"/>
        <end position="235"/>
    </location>
</feature>
<dbReference type="PIRSF" id="PIRSF006648">
    <property type="entry name" value="DrrB"/>
    <property type="match status" value="1"/>
</dbReference>
<comment type="caution">
    <text evidence="8">The sequence shown here is derived from an EMBL/GenBank/DDBJ whole genome shotgun (WGS) entry which is preliminary data.</text>
</comment>
<evidence type="ECO:0000313" key="8">
    <source>
        <dbReference type="EMBL" id="GIG47105.1"/>
    </source>
</evidence>
<dbReference type="EMBL" id="BONQ01000081">
    <property type="protein sequence ID" value="GIG47105.1"/>
    <property type="molecule type" value="Genomic_DNA"/>
</dbReference>
<proteinExistence type="predicted"/>
<feature type="transmembrane region" description="Helical" evidence="6">
    <location>
        <begin position="21"/>
        <end position="40"/>
    </location>
</feature>
<keyword evidence="9" id="KW-1185">Reference proteome</keyword>
<dbReference type="GO" id="GO:0046677">
    <property type="term" value="P:response to antibiotic"/>
    <property type="evidence" value="ECO:0007669"/>
    <property type="project" value="UniProtKB-KW"/>
</dbReference>
<keyword evidence="2 6" id="KW-0812">Transmembrane</keyword>
<keyword evidence="3 6" id="KW-1133">Transmembrane helix</keyword>
<name>A0A919PRE3_9ACTN</name>
<dbReference type="Proteomes" id="UP000660611">
    <property type="component" value="Unassembled WGS sequence"/>
</dbReference>
<dbReference type="PANTHER" id="PTHR43229:SF2">
    <property type="entry name" value="NODULATION PROTEIN J"/>
    <property type="match status" value="1"/>
</dbReference>
<dbReference type="InterPro" id="IPR051784">
    <property type="entry name" value="Nod_factor_ABC_transporter"/>
</dbReference>